<gene>
    <name evidence="1" type="ORF">PGLA1383_LOCUS15907</name>
</gene>
<sequence>ASAAADPAVPFRIEPEVGGRAGDSRATFFVPKGSADRLVERGTIAANGGRFDLLPGGTEALAEAGDRDVVQVVFYSPKPERTAEAIAKVIARRVADPDGPEMDECTIS</sequence>
<comment type="caution">
    <text evidence="1">The sequence shown here is derived from an EMBL/GenBank/DDBJ whole genome shotgun (WGS) entry which is preliminary data.</text>
</comment>
<feature type="non-terminal residue" evidence="1">
    <location>
        <position position="108"/>
    </location>
</feature>
<dbReference type="Proteomes" id="UP000654075">
    <property type="component" value="Unassembled WGS sequence"/>
</dbReference>
<keyword evidence="2" id="KW-1185">Reference proteome</keyword>
<evidence type="ECO:0000313" key="2">
    <source>
        <dbReference type="Proteomes" id="UP000654075"/>
    </source>
</evidence>
<dbReference type="AlphaFoldDB" id="A0A813EG27"/>
<organism evidence="1 2">
    <name type="scientific">Polarella glacialis</name>
    <name type="common">Dinoflagellate</name>
    <dbReference type="NCBI Taxonomy" id="89957"/>
    <lineage>
        <taxon>Eukaryota</taxon>
        <taxon>Sar</taxon>
        <taxon>Alveolata</taxon>
        <taxon>Dinophyceae</taxon>
        <taxon>Suessiales</taxon>
        <taxon>Suessiaceae</taxon>
        <taxon>Polarella</taxon>
    </lineage>
</organism>
<reference evidence="1" key="1">
    <citation type="submission" date="2021-02" db="EMBL/GenBank/DDBJ databases">
        <authorList>
            <person name="Dougan E. K."/>
            <person name="Rhodes N."/>
            <person name="Thang M."/>
            <person name="Chan C."/>
        </authorList>
    </citation>
    <scope>NUCLEOTIDE SEQUENCE</scope>
</reference>
<evidence type="ECO:0000313" key="1">
    <source>
        <dbReference type="EMBL" id="CAE8597463.1"/>
    </source>
</evidence>
<protein>
    <submittedName>
        <fullName evidence="1">Uncharacterized protein</fullName>
    </submittedName>
</protein>
<dbReference type="EMBL" id="CAJNNV010009512">
    <property type="protein sequence ID" value="CAE8597463.1"/>
    <property type="molecule type" value="Genomic_DNA"/>
</dbReference>
<name>A0A813EG27_POLGL</name>
<proteinExistence type="predicted"/>
<accession>A0A813EG27</accession>